<evidence type="ECO:0000313" key="2">
    <source>
        <dbReference type="EMBL" id="KIO08679.1"/>
    </source>
</evidence>
<dbReference type="EMBL" id="KN831956">
    <property type="protein sequence ID" value="KIO08679.1"/>
    <property type="molecule type" value="Genomic_DNA"/>
</dbReference>
<dbReference type="AlphaFoldDB" id="A0A0C3PKC4"/>
<dbReference type="Proteomes" id="UP000054217">
    <property type="component" value="Unassembled WGS sequence"/>
</dbReference>
<proteinExistence type="predicted"/>
<reference evidence="3" key="2">
    <citation type="submission" date="2015-01" db="EMBL/GenBank/DDBJ databases">
        <title>Evolutionary Origins and Diversification of the Mycorrhizal Mutualists.</title>
        <authorList>
            <consortium name="DOE Joint Genome Institute"/>
            <consortium name="Mycorrhizal Genomics Consortium"/>
            <person name="Kohler A."/>
            <person name="Kuo A."/>
            <person name="Nagy L.G."/>
            <person name="Floudas D."/>
            <person name="Copeland A."/>
            <person name="Barry K.W."/>
            <person name="Cichocki N."/>
            <person name="Veneault-Fourrey C."/>
            <person name="LaButti K."/>
            <person name="Lindquist E.A."/>
            <person name="Lipzen A."/>
            <person name="Lundell T."/>
            <person name="Morin E."/>
            <person name="Murat C."/>
            <person name="Riley R."/>
            <person name="Ohm R."/>
            <person name="Sun H."/>
            <person name="Tunlid A."/>
            <person name="Henrissat B."/>
            <person name="Grigoriev I.V."/>
            <person name="Hibbett D.S."/>
            <person name="Martin F."/>
        </authorList>
    </citation>
    <scope>NUCLEOTIDE SEQUENCE [LARGE SCALE GENOMIC DNA]</scope>
    <source>
        <strain evidence="3">Marx 270</strain>
    </source>
</reference>
<evidence type="ECO:0000313" key="3">
    <source>
        <dbReference type="Proteomes" id="UP000054217"/>
    </source>
</evidence>
<keyword evidence="3" id="KW-1185">Reference proteome</keyword>
<accession>A0A0C3PKC4</accession>
<sequence>MPDGSMPTVLWLLFGKLRGTLYVRSDPCVRICTTKQVTVYRLQRTRHVAFRSACPLQGLGWTPGPNH</sequence>
<dbReference type="InParanoid" id="A0A0C3PKC4"/>
<reference evidence="2 3" key="1">
    <citation type="submission" date="2014-04" db="EMBL/GenBank/DDBJ databases">
        <authorList>
            <consortium name="DOE Joint Genome Institute"/>
            <person name="Kuo A."/>
            <person name="Kohler A."/>
            <person name="Costa M.D."/>
            <person name="Nagy L.G."/>
            <person name="Floudas D."/>
            <person name="Copeland A."/>
            <person name="Barry K.W."/>
            <person name="Cichocki N."/>
            <person name="Veneault-Fourrey C."/>
            <person name="LaButti K."/>
            <person name="Lindquist E.A."/>
            <person name="Lipzen A."/>
            <person name="Lundell T."/>
            <person name="Morin E."/>
            <person name="Murat C."/>
            <person name="Sun H."/>
            <person name="Tunlid A."/>
            <person name="Henrissat B."/>
            <person name="Grigoriev I.V."/>
            <person name="Hibbett D.S."/>
            <person name="Martin F."/>
            <person name="Nordberg H.P."/>
            <person name="Cantor M.N."/>
            <person name="Hua S.X."/>
        </authorList>
    </citation>
    <scope>NUCLEOTIDE SEQUENCE [LARGE SCALE GENOMIC DNA]</scope>
    <source>
        <strain evidence="2 3">Marx 270</strain>
    </source>
</reference>
<keyword evidence="1" id="KW-0732">Signal</keyword>
<evidence type="ECO:0008006" key="4">
    <source>
        <dbReference type="Google" id="ProtNLM"/>
    </source>
</evidence>
<feature type="signal peptide" evidence="1">
    <location>
        <begin position="1"/>
        <end position="22"/>
    </location>
</feature>
<dbReference type="HOGENOM" id="CLU_2813413_0_0_1"/>
<protein>
    <recommendedName>
        <fullName evidence="4">Secreted protein</fullName>
    </recommendedName>
</protein>
<organism evidence="2 3">
    <name type="scientific">Pisolithus tinctorius Marx 270</name>
    <dbReference type="NCBI Taxonomy" id="870435"/>
    <lineage>
        <taxon>Eukaryota</taxon>
        <taxon>Fungi</taxon>
        <taxon>Dikarya</taxon>
        <taxon>Basidiomycota</taxon>
        <taxon>Agaricomycotina</taxon>
        <taxon>Agaricomycetes</taxon>
        <taxon>Agaricomycetidae</taxon>
        <taxon>Boletales</taxon>
        <taxon>Sclerodermatineae</taxon>
        <taxon>Pisolithaceae</taxon>
        <taxon>Pisolithus</taxon>
    </lineage>
</organism>
<feature type="chain" id="PRO_5002168183" description="Secreted protein" evidence="1">
    <location>
        <begin position="23"/>
        <end position="67"/>
    </location>
</feature>
<gene>
    <name evidence="2" type="ORF">M404DRAFT_996919</name>
</gene>
<evidence type="ECO:0000256" key="1">
    <source>
        <dbReference type="SAM" id="SignalP"/>
    </source>
</evidence>
<name>A0A0C3PKC4_PISTI</name>